<name>A0A834ZN77_TETSI</name>
<dbReference type="PANTHER" id="PTHR33070">
    <property type="entry name" value="OS06G0725500 PROTEIN"/>
    <property type="match status" value="1"/>
</dbReference>
<protein>
    <submittedName>
        <fullName evidence="1">Uncharacterized protein</fullName>
    </submittedName>
</protein>
<dbReference type="Proteomes" id="UP000655225">
    <property type="component" value="Unassembled WGS sequence"/>
</dbReference>
<reference evidence="1 2" key="1">
    <citation type="submission" date="2020-04" db="EMBL/GenBank/DDBJ databases">
        <title>Plant Genome Project.</title>
        <authorList>
            <person name="Zhang R.-G."/>
        </authorList>
    </citation>
    <scope>NUCLEOTIDE SEQUENCE [LARGE SCALE GENOMIC DNA]</scope>
    <source>
        <strain evidence="1">YNK0</strain>
        <tissue evidence="1">Leaf</tissue>
    </source>
</reference>
<dbReference type="PANTHER" id="PTHR33070:SF120">
    <property type="entry name" value="EXPRESSED PROTEIN"/>
    <property type="match status" value="1"/>
</dbReference>
<evidence type="ECO:0000313" key="1">
    <source>
        <dbReference type="EMBL" id="KAF8406686.1"/>
    </source>
</evidence>
<dbReference type="EMBL" id="JABCRI010000005">
    <property type="protein sequence ID" value="KAF8406686.1"/>
    <property type="molecule type" value="Genomic_DNA"/>
</dbReference>
<comment type="caution">
    <text evidence="1">The sequence shown here is derived from an EMBL/GenBank/DDBJ whole genome shotgun (WGS) entry which is preliminary data.</text>
</comment>
<keyword evidence="2" id="KW-1185">Reference proteome</keyword>
<gene>
    <name evidence="1" type="ORF">HHK36_008777</name>
</gene>
<accession>A0A834ZN77</accession>
<dbReference type="OrthoDB" id="1701699at2759"/>
<sequence length="347" mass="38733">MRKGERSPLALTVTFAAALQTEVERRTDLAAAEAAGMVERWIYFWTKMTGSSALPGIHYHVRSISLPSRLHPSTLRIEEELNKLRTSEISSAKAETIKIGLAGIEKLYNCVDDLIHLPLTQQALVHHKHERLVEEVLDGSVSLLDVCGTARDILLMMSERVQDLQSALRSRSGRDSSMESKVGAYICFRKKVKKDIGKCLGELKRMGSKFGLSSLIELDHHLSVVVKVLREVTMITISIFQSLLMFMSAPSKLKPGRWSLISKLVHAESIANCEGRQEHINEVENVDVALYSLHGGIRNKDAKVNLQTAQKSLETLEISIGGLETGLECMFRRLIQTRVTLLNIISH</sequence>
<dbReference type="InterPro" id="IPR004320">
    <property type="entry name" value="BPS1_pln"/>
</dbReference>
<dbReference type="GO" id="GO:0048367">
    <property type="term" value="P:shoot system development"/>
    <property type="evidence" value="ECO:0007669"/>
    <property type="project" value="InterPro"/>
</dbReference>
<proteinExistence type="predicted"/>
<dbReference type="OMA" id="QKKNVVC"/>
<dbReference type="GO" id="GO:0048364">
    <property type="term" value="P:root development"/>
    <property type="evidence" value="ECO:0007669"/>
    <property type="project" value="InterPro"/>
</dbReference>
<dbReference type="AlphaFoldDB" id="A0A834ZN77"/>
<dbReference type="Pfam" id="PF03087">
    <property type="entry name" value="BPS1"/>
    <property type="match status" value="1"/>
</dbReference>
<organism evidence="1 2">
    <name type="scientific">Tetracentron sinense</name>
    <name type="common">Spur-leaf</name>
    <dbReference type="NCBI Taxonomy" id="13715"/>
    <lineage>
        <taxon>Eukaryota</taxon>
        <taxon>Viridiplantae</taxon>
        <taxon>Streptophyta</taxon>
        <taxon>Embryophyta</taxon>
        <taxon>Tracheophyta</taxon>
        <taxon>Spermatophyta</taxon>
        <taxon>Magnoliopsida</taxon>
        <taxon>Trochodendrales</taxon>
        <taxon>Trochodendraceae</taxon>
        <taxon>Tetracentron</taxon>
    </lineage>
</organism>
<evidence type="ECO:0000313" key="2">
    <source>
        <dbReference type="Proteomes" id="UP000655225"/>
    </source>
</evidence>